<dbReference type="Gene3D" id="4.10.220.110">
    <property type="match status" value="1"/>
</dbReference>
<dbReference type="SUPFAM" id="SSF69255">
    <property type="entry name" value="gp5 N-terminal domain-like"/>
    <property type="match status" value="1"/>
</dbReference>
<dbReference type="Gene3D" id="2.30.110.50">
    <property type="match status" value="1"/>
</dbReference>
<evidence type="ECO:0000313" key="3">
    <source>
        <dbReference type="Proteomes" id="UP001325680"/>
    </source>
</evidence>
<sequence length="612" mass="65336">MAQLTNASFSINGNAISVFTSFSLSQSIFDHHQFSLVCPAEAIDGKAGIFTSSKDMIGGTFGARILAEGFNGSLLFKGVVTSVETSRFTGHHGNVIISGYSPTIMMESGPHCQSWEKKAIKNIANDVLKPFPQNLLSPKVQPLYGETLAYTVQYKETAWEFLQRLTGTFGEWLFWDGQALIIGQPQSGESVTLTYGSHISSFNMSLNARPVKTQMMGWDYLNSQVYTSQPSGVEDKAGLNPLGKQVMQLGQSIYTAQPVLWNNQFLTNKKQQDDITNMKSAIQGSRMIMFNGKSGHPGVKIGGMVEVSGNNVFSEQTEGYGEYLVIAATHYVDAMGNYDNQFTAVPGTIRVPPVVSPKEPNCETQSAIVTDNNDFNGLGRIRVKFHWMGGSEKTPWIRVTTPHAGGGKGMFFIPEVGEEVIIGFEGDSATKPYVIGAVYHGKANNSFGNAGNDVKALQSRSGNKVLLDDNAGSVFVEDKDGNSVLMDGAGNVTMKSNESITLTCGDSTLNMKKDGTITISGKDVFTVATKDVVSSAKNNLAMVADVDFLASGKTTATVSSKATTVVGSNEMGLFSKKLEAVGSATTSINGGKIDMGAGGDVSVTGAIVKINS</sequence>
<dbReference type="SUPFAM" id="SSF69349">
    <property type="entry name" value="Phage fibre proteins"/>
    <property type="match status" value="1"/>
</dbReference>
<dbReference type="RefSeq" id="WP_114789446.1">
    <property type="nucleotide sequence ID" value="NZ_CP139960.1"/>
</dbReference>
<dbReference type="InterPro" id="IPR006531">
    <property type="entry name" value="Gp5/Vgr_OB"/>
</dbReference>
<dbReference type="Pfam" id="PF05954">
    <property type="entry name" value="Phage_GPD"/>
    <property type="match status" value="1"/>
</dbReference>
<dbReference type="InterPro" id="IPR037026">
    <property type="entry name" value="Vgr_OB-fold_dom_sf"/>
</dbReference>
<accession>A0ABZ0WA44</accession>
<dbReference type="Gene3D" id="2.40.50.230">
    <property type="entry name" value="Gp5 N-terminal domain"/>
    <property type="match status" value="1"/>
</dbReference>
<proteinExistence type="predicted"/>
<dbReference type="EMBL" id="CP139960">
    <property type="protein sequence ID" value="WQD40056.1"/>
    <property type="molecule type" value="Genomic_DNA"/>
</dbReference>
<dbReference type="SUPFAM" id="SSF69279">
    <property type="entry name" value="Phage tail proteins"/>
    <property type="match status" value="1"/>
</dbReference>
<evidence type="ECO:0000259" key="1">
    <source>
        <dbReference type="Pfam" id="PF04717"/>
    </source>
</evidence>
<dbReference type="Proteomes" id="UP001325680">
    <property type="component" value="Chromosome"/>
</dbReference>
<gene>
    <name evidence="2" type="ORF">U0035_07850</name>
</gene>
<dbReference type="Gene3D" id="3.55.50.10">
    <property type="entry name" value="Baseplate protein-like domains"/>
    <property type="match status" value="1"/>
</dbReference>
<feature type="domain" description="Gp5/Type VI secretion system Vgr protein OB-fold" evidence="1">
    <location>
        <begin position="366"/>
        <end position="439"/>
    </location>
</feature>
<protein>
    <submittedName>
        <fullName evidence="2">Phage baseplate assembly protein V</fullName>
    </submittedName>
</protein>
<dbReference type="Pfam" id="PF04717">
    <property type="entry name" value="Phage_base_V"/>
    <property type="match status" value="1"/>
</dbReference>
<reference evidence="2 3" key="1">
    <citation type="submission" date="2023-12" db="EMBL/GenBank/DDBJ databases">
        <title>Genome sequencing and assembly of bacterial species from a model synthetic community.</title>
        <authorList>
            <person name="Hogle S.L."/>
        </authorList>
    </citation>
    <scope>NUCLEOTIDE SEQUENCE [LARGE SCALE GENOMIC DNA]</scope>
    <source>
        <strain evidence="2 3">HAMBI_3031</strain>
    </source>
</reference>
<organism evidence="2 3">
    <name type="scientific">Niabella yanshanensis</name>
    <dbReference type="NCBI Taxonomy" id="577386"/>
    <lineage>
        <taxon>Bacteria</taxon>
        <taxon>Pseudomonadati</taxon>
        <taxon>Bacteroidota</taxon>
        <taxon>Chitinophagia</taxon>
        <taxon>Chitinophagales</taxon>
        <taxon>Chitinophagaceae</taxon>
        <taxon>Niabella</taxon>
    </lineage>
</organism>
<keyword evidence="3" id="KW-1185">Reference proteome</keyword>
<evidence type="ECO:0000313" key="2">
    <source>
        <dbReference type="EMBL" id="WQD40056.1"/>
    </source>
</evidence>
<name>A0ABZ0WA44_9BACT</name>